<dbReference type="PROSITE" id="PS00370">
    <property type="entry name" value="PEP_ENZYMES_PHOS_SITE"/>
    <property type="match status" value="1"/>
</dbReference>
<reference evidence="19" key="1">
    <citation type="submission" date="2016-09" db="EMBL/GenBank/DDBJ databases">
        <title>Genome sequence of Chlorobaculum limnaeum.</title>
        <authorList>
            <person name="Liu Z."/>
            <person name="Tank M."/>
            <person name="Bryant D.A."/>
        </authorList>
    </citation>
    <scope>NUCLEOTIDE SEQUENCE [LARGE SCALE GENOMIC DNA]</scope>
    <source>
        <strain evidence="19">DSM 1677</strain>
    </source>
</reference>
<evidence type="ECO:0000256" key="4">
    <source>
        <dbReference type="ARBA" id="ARBA00011994"/>
    </source>
</evidence>
<evidence type="ECO:0000313" key="19">
    <source>
        <dbReference type="EMBL" id="AOS83073.1"/>
    </source>
</evidence>
<dbReference type="PIRSF" id="PIRSF000853">
    <property type="entry name" value="PPDK"/>
    <property type="match status" value="1"/>
</dbReference>
<feature type="binding site" evidence="14">
    <location>
        <position position="811"/>
    </location>
    <ligand>
        <name>substrate</name>
    </ligand>
</feature>
<dbReference type="InterPro" id="IPR002192">
    <property type="entry name" value="PPDK_AMP/ATP-bd"/>
</dbReference>
<keyword evidence="10" id="KW-0067">ATP-binding</keyword>
<evidence type="ECO:0000256" key="1">
    <source>
        <dbReference type="ARBA" id="ARBA00001946"/>
    </source>
</evidence>
<evidence type="ECO:0000256" key="3">
    <source>
        <dbReference type="ARBA" id="ARBA00007837"/>
    </source>
</evidence>
<feature type="domain" description="PEP-utilising enzyme C-terminal" evidence="18">
    <location>
        <begin position="566"/>
        <end position="912"/>
    </location>
</feature>
<evidence type="ECO:0000256" key="8">
    <source>
        <dbReference type="ARBA" id="ARBA00022741"/>
    </source>
</evidence>
<dbReference type="InterPro" id="IPR018274">
    <property type="entry name" value="PEP_util_AS"/>
</dbReference>
<evidence type="ECO:0000256" key="7">
    <source>
        <dbReference type="ARBA" id="ARBA00022723"/>
    </source>
</evidence>
<feature type="binding site" evidence="14">
    <location>
        <position position="812"/>
    </location>
    <ligand>
        <name>substrate</name>
    </ligand>
</feature>
<dbReference type="RefSeq" id="WP_069808799.1">
    <property type="nucleotide sequence ID" value="NZ_CP017305.1"/>
</dbReference>
<dbReference type="Gene3D" id="3.50.30.10">
    <property type="entry name" value="Phosphohistidine domain"/>
    <property type="match status" value="1"/>
</dbReference>
<dbReference type="GO" id="GO:0005524">
    <property type="term" value="F:ATP binding"/>
    <property type="evidence" value="ECO:0007669"/>
    <property type="project" value="UniProtKB-UniRule"/>
</dbReference>
<evidence type="ECO:0000256" key="11">
    <source>
        <dbReference type="ARBA" id="ARBA00022842"/>
    </source>
</evidence>
<dbReference type="NCBIfam" id="NF004531">
    <property type="entry name" value="PRK05878.1"/>
    <property type="match status" value="1"/>
</dbReference>
<evidence type="ECO:0000256" key="14">
    <source>
        <dbReference type="PIRSR" id="PIRSR000853-2"/>
    </source>
</evidence>
<comment type="catalytic activity">
    <reaction evidence="12">
        <text>pyruvate + phosphate + ATP = phosphoenolpyruvate + AMP + diphosphate + H(+)</text>
        <dbReference type="Rhea" id="RHEA:10756"/>
        <dbReference type="ChEBI" id="CHEBI:15361"/>
        <dbReference type="ChEBI" id="CHEBI:15378"/>
        <dbReference type="ChEBI" id="CHEBI:30616"/>
        <dbReference type="ChEBI" id="CHEBI:33019"/>
        <dbReference type="ChEBI" id="CHEBI:43474"/>
        <dbReference type="ChEBI" id="CHEBI:58702"/>
        <dbReference type="ChEBI" id="CHEBI:456215"/>
        <dbReference type="EC" id="2.7.9.1"/>
    </reaction>
</comment>
<evidence type="ECO:0000256" key="2">
    <source>
        <dbReference type="ARBA" id="ARBA00003144"/>
    </source>
</evidence>
<dbReference type="Gene3D" id="3.20.20.60">
    <property type="entry name" value="Phosphoenolpyruvate-binding domains"/>
    <property type="match status" value="1"/>
</dbReference>
<dbReference type="SUPFAM" id="SSF56059">
    <property type="entry name" value="Glutathione synthetase ATP-binding domain-like"/>
    <property type="match status" value="1"/>
</dbReference>
<dbReference type="GO" id="GO:0050242">
    <property type="term" value="F:pyruvate, phosphate dikinase activity"/>
    <property type="evidence" value="ECO:0007669"/>
    <property type="project" value="UniProtKB-UniRule"/>
</dbReference>
<dbReference type="InterPro" id="IPR036637">
    <property type="entry name" value="Phosphohistidine_dom_sf"/>
</dbReference>
<dbReference type="STRING" id="274537.BIU88_02275"/>
<dbReference type="PANTHER" id="PTHR22931:SF9">
    <property type="entry name" value="PYRUVATE, PHOSPHATE DIKINASE 1, CHLOROPLASTIC"/>
    <property type="match status" value="1"/>
</dbReference>
<dbReference type="Pfam" id="PF00391">
    <property type="entry name" value="PEP-utilizers"/>
    <property type="match status" value="1"/>
</dbReference>
<evidence type="ECO:0000256" key="12">
    <source>
        <dbReference type="PIRNR" id="PIRNR000853"/>
    </source>
</evidence>
<dbReference type="NCBIfam" id="TIGR01828">
    <property type="entry name" value="pyru_phos_dikin"/>
    <property type="match status" value="1"/>
</dbReference>
<feature type="active site" description="Proton donor" evidence="13">
    <location>
        <position position="874"/>
    </location>
</feature>
<dbReference type="InterPro" id="IPR010121">
    <property type="entry name" value="Pyruvate_phosphate_dikinase"/>
</dbReference>
<dbReference type="Gene3D" id="3.30.470.20">
    <property type="entry name" value="ATP-grasp fold, B domain"/>
    <property type="match status" value="1"/>
</dbReference>
<feature type="binding site" evidence="15">
    <location>
        <position position="788"/>
    </location>
    <ligand>
        <name>Mg(2+)</name>
        <dbReference type="ChEBI" id="CHEBI:18420"/>
    </ligand>
</feature>
<keyword evidence="7 15" id="KW-0479">Metal-binding</keyword>
<keyword evidence="20" id="KW-1185">Reference proteome</keyword>
<dbReference type="Gene3D" id="3.30.1490.20">
    <property type="entry name" value="ATP-grasp fold, A domain"/>
    <property type="match status" value="1"/>
</dbReference>
<dbReference type="OrthoDB" id="9765468at2"/>
<dbReference type="SUPFAM" id="SSF52009">
    <property type="entry name" value="Phosphohistidine domain"/>
    <property type="match status" value="1"/>
</dbReference>
<comment type="function">
    <text evidence="2">Catalyzes the reversible phosphorylation of pyruvate and phosphate.</text>
</comment>
<evidence type="ECO:0000256" key="10">
    <source>
        <dbReference type="ARBA" id="ARBA00022840"/>
    </source>
</evidence>
<name>A0A1D8CZ39_CHLLM</name>
<organism evidence="19 20">
    <name type="scientific">Chlorobaculum limnaeum</name>
    <dbReference type="NCBI Taxonomy" id="274537"/>
    <lineage>
        <taxon>Bacteria</taxon>
        <taxon>Pseudomonadati</taxon>
        <taxon>Chlorobiota</taxon>
        <taxon>Chlorobiia</taxon>
        <taxon>Chlorobiales</taxon>
        <taxon>Chlorobiaceae</taxon>
        <taxon>Chlorobaculum</taxon>
    </lineage>
</organism>
<evidence type="ECO:0000256" key="9">
    <source>
        <dbReference type="ARBA" id="ARBA00022777"/>
    </source>
</evidence>
<dbReference type="Gene3D" id="1.20.80.30">
    <property type="match status" value="1"/>
</dbReference>
<evidence type="ECO:0000313" key="20">
    <source>
        <dbReference type="Proteomes" id="UP000095185"/>
    </source>
</evidence>
<proteinExistence type="inferred from homology"/>
<feature type="binding site" evidence="14">
    <location>
        <position position="809"/>
    </location>
    <ligand>
        <name>substrate</name>
    </ligand>
</feature>
<dbReference type="InterPro" id="IPR008279">
    <property type="entry name" value="PEP-util_enz_mobile_dom"/>
</dbReference>
<evidence type="ECO:0000256" key="6">
    <source>
        <dbReference type="ARBA" id="ARBA00022679"/>
    </source>
</evidence>
<dbReference type="Pfam" id="PF02896">
    <property type="entry name" value="PEP-utilizers_C"/>
    <property type="match status" value="1"/>
</dbReference>
<feature type="domain" description="Pyruvate phosphate dikinase AMP/ATP-binding" evidence="17">
    <location>
        <begin position="78"/>
        <end position="313"/>
    </location>
</feature>
<dbReference type="InterPro" id="IPR040442">
    <property type="entry name" value="Pyrv_kinase-like_dom_sf"/>
</dbReference>
<keyword evidence="9" id="KW-0418">Kinase</keyword>
<dbReference type="Gene3D" id="1.10.189.10">
    <property type="entry name" value="Pyruvate Phosphate Dikinase, domain 2"/>
    <property type="match status" value="1"/>
</dbReference>
<keyword evidence="8" id="KW-0547">Nucleotide-binding</keyword>
<feature type="binding site" evidence="14">
    <location>
        <position position="810"/>
    </location>
    <ligand>
        <name>substrate</name>
    </ligand>
</feature>
<feature type="active site" description="Tele-phosphohistidine intermediate" evidence="13">
    <location>
        <position position="481"/>
    </location>
</feature>
<dbReference type="KEGG" id="clz:BIU88_02275"/>
<dbReference type="InterPro" id="IPR015813">
    <property type="entry name" value="Pyrv/PenolPyrv_kinase-like_dom"/>
</dbReference>
<dbReference type="InterPro" id="IPR000121">
    <property type="entry name" value="PEP_util_C"/>
</dbReference>
<feature type="binding site" evidence="15">
    <location>
        <position position="812"/>
    </location>
    <ligand>
        <name>Mg(2+)</name>
        <dbReference type="ChEBI" id="CHEBI:18420"/>
    </ligand>
</feature>
<feature type="domain" description="PEP-utilising enzyme mobile" evidence="16">
    <location>
        <begin position="448"/>
        <end position="531"/>
    </location>
</feature>
<feature type="domain" description="Pyruvate phosphate dikinase AMP/ATP-binding" evidence="17">
    <location>
        <begin position="33"/>
        <end position="70"/>
    </location>
</feature>
<keyword evidence="19" id="KW-0670">Pyruvate</keyword>
<comment type="cofactor">
    <cofactor evidence="1 12 15">
        <name>Mg(2+)</name>
        <dbReference type="ChEBI" id="CHEBI:18420"/>
    </cofactor>
</comment>
<evidence type="ECO:0000256" key="13">
    <source>
        <dbReference type="PIRSR" id="PIRSR000853-1"/>
    </source>
</evidence>
<evidence type="ECO:0000259" key="18">
    <source>
        <dbReference type="Pfam" id="PF02896"/>
    </source>
</evidence>
<sequence>MPNSNANEESAVAKQYIYSFAGGSAEGDASMKNLLGGKGANLAEMANIGLPVPPGFTLSTEVCTYYYDHQKTYPTNLFETEIPAALKKIEDYLGKKFGDPENPLLVSVRSGARASMPGMMDTILNLGLNDTTVEGLARKSGNPRFAWDCYRRFVSMYGDVVLDLKPADKKQIDPFEEILEQKKHELGIHLDTEFQVDDLKDLVARYKKAILEKTGKTFPENPTEQLQGAIGAVFNSWNNERAIVYRKLNHIPGYWGTACNVQAMVFGNMGEDCGTGVAFTRDAASGENIFYGEFLMNAQGEDVVAGTRTPLKIEQLALDNPTIYAQLDDIRSILEKHYRDMMDIEFTIESDQLFMLQCRVGKRTGFAAIKIAVDMFNEGLIDEKEVLRRIEPEQLNQLLRPVFDLGEKKAAIDSGRLLATGLNAGPGAACGRIYFNADDAIEASERGEEVILVRIETSPEDIKGMDAAEGILTERGGMTSHAALVARQMGKVCVAGCGALRIDYKTGEMRVNGKDFVLKEGDYISIDGSTGEVIAGEVKTKNSEILEVLIDKTLAPEDAPTFKIYDQLMQWADKYRKLNIRTNADQPDQAQIAVTFGAEGIGLCRTEHMFFGGDRIDAMREMILADDIAGRKVALDKLLPYQRDDFYGLFKAMGARPVTVRLLDPPLHEFLPHTDAEIDDLAGKIGKSSAEIKARIESLHEFNPMLGLRGCRLGILHPEIIVMQVRAIIEAACRIKQEGQEIVPEIMVPLVSTVKELEITSEVIHKTATSVIAEKGVGVKYLVGTMIEVPRAALTSDQIAQAADFFSYGTNDLTQMGLGMSRDDSGQFLPIYQQQEIFERNPFESIDKDGVGRLVSMSAKEGRSVKPELKLGICGEHGGDPATVEFCHQTGLNYVSCSPYRVPIARLAAARAALKG</sequence>
<feature type="domain" description="Pyruvate phosphate dikinase AMP/ATP-binding" evidence="17">
    <location>
        <begin position="325"/>
        <end position="377"/>
    </location>
</feature>
<comment type="similarity">
    <text evidence="3 12">Belongs to the PEP-utilizing enzyme family.</text>
</comment>
<dbReference type="EMBL" id="CP017305">
    <property type="protein sequence ID" value="AOS83073.1"/>
    <property type="molecule type" value="Genomic_DNA"/>
</dbReference>
<keyword evidence="6" id="KW-0808">Transferase</keyword>
<gene>
    <name evidence="19" type="ORF">BIU88_02275</name>
</gene>
<dbReference type="AlphaFoldDB" id="A0A1D8CZ39"/>
<evidence type="ECO:0000256" key="15">
    <source>
        <dbReference type="PIRSR" id="PIRSR000853-3"/>
    </source>
</evidence>
<dbReference type="InterPro" id="IPR013815">
    <property type="entry name" value="ATP_grasp_subdomain_1"/>
</dbReference>
<dbReference type="GO" id="GO:0046872">
    <property type="term" value="F:metal ion binding"/>
    <property type="evidence" value="ECO:0007669"/>
    <property type="project" value="UniProtKB-UniRule"/>
</dbReference>
<dbReference type="SUPFAM" id="SSF51621">
    <property type="entry name" value="Phosphoenolpyruvate/pyruvate domain"/>
    <property type="match status" value="1"/>
</dbReference>
<evidence type="ECO:0000259" key="17">
    <source>
        <dbReference type="Pfam" id="PF01326"/>
    </source>
</evidence>
<dbReference type="EC" id="2.7.9.1" evidence="4 12"/>
<dbReference type="Proteomes" id="UP000095185">
    <property type="component" value="Chromosome"/>
</dbReference>
<evidence type="ECO:0000259" key="16">
    <source>
        <dbReference type="Pfam" id="PF00391"/>
    </source>
</evidence>
<evidence type="ECO:0000256" key="5">
    <source>
        <dbReference type="ARBA" id="ARBA00020138"/>
    </source>
</evidence>
<protein>
    <recommendedName>
        <fullName evidence="5 12">Pyruvate, phosphate dikinase</fullName>
        <ecNumber evidence="4 12">2.7.9.1</ecNumber>
    </recommendedName>
</protein>
<dbReference type="PANTHER" id="PTHR22931">
    <property type="entry name" value="PHOSPHOENOLPYRUVATE DIKINASE-RELATED"/>
    <property type="match status" value="1"/>
</dbReference>
<keyword evidence="11 15" id="KW-0460">Magnesium</keyword>
<dbReference type="Pfam" id="PF01326">
    <property type="entry name" value="PPDK_N"/>
    <property type="match status" value="3"/>
</dbReference>
<feature type="binding site" evidence="14">
    <location>
        <position position="605"/>
    </location>
    <ligand>
        <name>substrate</name>
    </ligand>
</feature>
<feature type="binding site" evidence="14">
    <location>
        <position position="788"/>
    </location>
    <ligand>
        <name>substrate</name>
    </ligand>
</feature>
<feature type="binding site" evidence="14">
    <location>
        <position position="661"/>
    </location>
    <ligand>
        <name>substrate</name>
    </ligand>
</feature>
<dbReference type="GO" id="GO:0016301">
    <property type="term" value="F:kinase activity"/>
    <property type="evidence" value="ECO:0007669"/>
    <property type="project" value="UniProtKB-UniRule"/>
</dbReference>
<accession>A0A1D8CZ39</accession>